<dbReference type="AlphaFoldDB" id="A0A2U8FD18"/>
<dbReference type="Pfam" id="PF09554">
    <property type="entry name" value="RE_HaeII"/>
    <property type="match status" value="1"/>
</dbReference>
<protein>
    <submittedName>
        <fullName evidence="1">Restriction endonuclease</fullName>
    </submittedName>
</protein>
<dbReference type="KEGG" id="had:CDV25_04495"/>
<proteinExistence type="predicted"/>
<evidence type="ECO:0000313" key="1">
    <source>
        <dbReference type="EMBL" id="AWI34112.1"/>
    </source>
</evidence>
<dbReference type="EMBL" id="CP021886">
    <property type="protein sequence ID" value="AWI34112.1"/>
    <property type="molecule type" value="Genomic_DNA"/>
</dbReference>
<keyword evidence="1" id="KW-0378">Hydrolase</keyword>
<keyword evidence="1" id="KW-0540">Nuclease</keyword>
<dbReference type="GO" id="GO:0004519">
    <property type="term" value="F:endonuclease activity"/>
    <property type="evidence" value="ECO:0007669"/>
    <property type="project" value="UniProtKB-KW"/>
</dbReference>
<dbReference type="InterPro" id="IPR019058">
    <property type="entry name" value="Restrct_endonuc_II_HaeII"/>
</dbReference>
<name>A0A2U8FD18_9HELI</name>
<reference evidence="1 2" key="1">
    <citation type="submission" date="2017-06" db="EMBL/GenBank/DDBJ databases">
        <title>Complete genome of Helicobacter apodemus.</title>
        <authorList>
            <person name="Cho S."/>
        </authorList>
    </citation>
    <scope>NUCLEOTIDE SEQUENCE [LARGE SCALE GENOMIC DNA]</scope>
    <source>
        <strain evidence="2">SNUVETPUB-15-01</strain>
    </source>
</reference>
<dbReference type="OrthoDB" id="569411at2"/>
<dbReference type="Proteomes" id="UP000244890">
    <property type="component" value="Chromosome"/>
</dbReference>
<keyword evidence="1" id="KW-0255">Endonuclease</keyword>
<evidence type="ECO:0000313" key="2">
    <source>
        <dbReference type="Proteomes" id="UP000244890"/>
    </source>
</evidence>
<sequence length="345" mass="39806">MLKAAKQALDKVITKSRIHFYKPIQIAEILYRDRTFGDIDLGNLETYRTKSKAWRDEVCIALLGRISTSSAKFQDDLFNAIPPQFIVELGKFNREHNGAIESYIYNKFIGKYIQLNNALDYCLNTDKASFEISHFINLFWYEAGLKRSLDKVYEIITHSLFDTLAQTLELSITLSINQDKLNILKEFEDFAKSVMCLDSNNLFTTQKARIYRVGVTNAADRGLDMYANWGVAIQIKHLSLDNELAESIVSHIQSDRIIIVCKEAEKSIILSLLTQIGWRNKIQSIITESHLIAWYEKAMRGKYANLLGDKLLEALCLEITEEFPSVKELPEILKERHYENIKDEF</sequence>
<gene>
    <name evidence="1" type="ORF">CDV25_04495</name>
</gene>
<dbReference type="REBASE" id="250579">
    <property type="entry name" value="Hap1501ORF4500P"/>
</dbReference>
<accession>A0A2U8FD18</accession>
<dbReference type="RefSeq" id="WP_108910954.1">
    <property type="nucleotide sequence ID" value="NZ_CP021886.1"/>
</dbReference>
<organism evidence="1 2">
    <name type="scientific">Helicobacter apodemus</name>
    <dbReference type="NCBI Taxonomy" id="135569"/>
    <lineage>
        <taxon>Bacteria</taxon>
        <taxon>Pseudomonadati</taxon>
        <taxon>Campylobacterota</taxon>
        <taxon>Epsilonproteobacteria</taxon>
        <taxon>Campylobacterales</taxon>
        <taxon>Helicobacteraceae</taxon>
        <taxon>Helicobacter</taxon>
    </lineage>
</organism>